<sequence length="552" mass="59581">MNCKTGNDLTRTSATSGIIDLSDACEQRARKDQLFNYVCAKRSPSLGGLCFRSGDRAALFRRSWAAWARPHVGGDGSTPGGSGSKQSPSLGDPVGSNRRRRFSSLLGQGPGPGFTHLQVDLLGALLANPMASSTTMPLGFHYETKYVVLTYLGLPQEKYQEQHLLSSQAFTSTGFDRHTSPVFSPANPESSIEDCLAHLGERVLQELKEPLHKALQMLLSQPVTYQAYRECTLETAVHASGWSKILVPLVLLRQMLLELTRRGQEPLSTLLQFGVTYLEDYAAEYIIQQGGWGTVFSLESEEEEYPGVIAEDSNDIYILPSDNSGQVSPPESPTVTTSWQSESLPVSLSASQSWHTESLPVSLGPESWQQIAMDPEEVKSLDSNGAGEKSENNSSNSDIVHVEKEEIPEGVEAAAGTALPARELQEAFPGAPAPWLPHITASSLLETREHDAEMIAVEKASPAPSLFVELDEEEVRAAAMEPSEVEEGVPSALPIDKEIPIRKRSFSEELSPAAEGKALLSSEGKSMLLFGGAAVVAILAVAVGVALALRKK</sequence>
<name>A0A5E4ASB7_MARMO</name>
<keyword evidence="4" id="KW-0812">Transmembrane</keyword>
<evidence type="ECO:0000313" key="8">
    <source>
        <dbReference type="Proteomes" id="UP000335636"/>
    </source>
</evidence>
<protein>
    <submittedName>
        <fullName evidence="6">Bcl-2 protein 13-like</fullName>
    </submittedName>
</protein>
<dbReference type="FunFam" id="1.10.437.10:FF:000015">
    <property type="entry name" value="BCL2 like 13"/>
    <property type="match status" value="1"/>
</dbReference>
<dbReference type="PANTHER" id="PTHR15758:SF2">
    <property type="entry name" value="BCL-2-LIKE PROTEIN 13"/>
    <property type="match status" value="1"/>
</dbReference>
<dbReference type="GO" id="GO:0005739">
    <property type="term" value="C:mitochondrion"/>
    <property type="evidence" value="ECO:0007669"/>
    <property type="project" value="TreeGrafter"/>
</dbReference>
<comment type="similarity">
    <text evidence="1">Belongs to the Bcl-2 family.</text>
</comment>
<feature type="compositionally biased region" description="Polar residues" evidence="3">
    <location>
        <begin position="321"/>
        <end position="340"/>
    </location>
</feature>
<feature type="domain" description="Bcl-2 Bcl-2 homology region 1-3" evidence="5">
    <location>
        <begin position="196"/>
        <end position="292"/>
    </location>
</feature>
<feature type="region of interest" description="Disordered" evidence="3">
    <location>
        <begin position="71"/>
        <end position="109"/>
    </location>
</feature>
<dbReference type="Pfam" id="PF00452">
    <property type="entry name" value="Bcl-2"/>
    <property type="match status" value="1"/>
</dbReference>
<dbReference type="PANTHER" id="PTHR15758">
    <property type="entry name" value="BCL-2-LIKE PROTEIN 13"/>
    <property type="match status" value="1"/>
</dbReference>
<dbReference type="InterPro" id="IPR036834">
    <property type="entry name" value="Bcl-2-like_sf"/>
</dbReference>
<evidence type="ECO:0000313" key="6">
    <source>
        <dbReference type="EMBL" id="KAF7483959.1"/>
    </source>
</evidence>
<organism evidence="7 8">
    <name type="scientific">Marmota monax</name>
    <name type="common">Woodchuck</name>
    <dbReference type="NCBI Taxonomy" id="9995"/>
    <lineage>
        <taxon>Eukaryota</taxon>
        <taxon>Metazoa</taxon>
        <taxon>Chordata</taxon>
        <taxon>Craniata</taxon>
        <taxon>Vertebrata</taxon>
        <taxon>Euteleostomi</taxon>
        <taxon>Mammalia</taxon>
        <taxon>Eutheria</taxon>
        <taxon>Euarchontoglires</taxon>
        <taxon>Glires</taxon>
        <taxon>Rodentia</taxon>
        <taxon>Sciuromorpha</taxon>
        <taxon>Sciuridae</taxon>
        <taxon>Xerinae</taxon>
        <taxon>Marmotini</taxon>
        <taxon>Marmota</taxon>
    </lineage>
</organism>
<evidence type="ECO:0000259" key="5">
    <source>
        <dbReference type="Pfam" id="PF00452"/>
    </source>
</evidence>
<feature type="transmembrane region" description="Helical" evidence="4">
    <location>
        <begin position="527"/>
        <end position="549"/>
    </location>
</feature>
<proteinExistence type="inferred from homology"/>
<dbReference type="Proteomes" id="UP000662637">
    <property type="component" value="Unassembled WGS sequence"/>
</dbReference>
<dbReference type="InterPro" id="IPR042398">
    <property type="entry name" value="BCL2L13"/>
</dbReference>
<keyword evidence="4" id="KW-1133">Transmembrane helix</keyword>
<dbReference type="AlphaFoldDB" id="A0A5E4ASB7"/>
<evidence type="ECO:0000256" key="2">
    <source>
        <dbReference type="ARBA" id="ARBA00022703"/>
    </source>
</evidence>
<dbReference type="EMBL" id="CABDUW010000147">
    <property type="protein sequence ID" value="VTJ60383.1"/>
    <property type="molecule type" value="Genomic_DNA"/>
</dbReference>
<keyword evidence="4" id="KW-0472">Membrane</keyword>
<dbReference type="Gene3D" id="1.10.437.10">
    <property type="entry name" value="Blc2-like"/>
    <property type="match status" value="1"/>
</dbReference>
<reference evidence="7 8" key="1">
    <citation type="submission" date="2019-04" db="EMBL/GenBank/DDBJ databases">
        <authorList>
            <person name="Alioto T."/>
            <person name="Alioto T."/>
        </authorList>
    </citation>
    <scope>NUCLEOTIDE SEQUENCE [LARGE SCALE GENOMIC DNA]</scope>
</reference>
<dbReference type="Proteomes" id="UP000335636">
    <property type="component" value="Unassembled WGS sequence"/>
</dbReference>
<dbReference type="EMBL" id="WJEC01000319">
    <property type="protein sequence ID" value="KAF7483959.1"/>
    <property type="molecule type" value="Genomic_DNA"/>
</dbReference>
<evidence type="ECO:0000256" key="4">
    <source>
        <dbReference type="SAM" id="Phobius"/>
    </source>
</evidence>
<dbReference type="GO" id="GO:0006915">
    <property type="term" value="P:apoptotic process"/>
    <property type="evidence" value="ECO:0007669"/>
    <property type="project" value="UniProtKB-KW"/>
</dbReference>
<evidence type="ECO:0000256" key="3">
    <source>
        <dbReference type="SAM" id="MobiDB-lite"/>
    </source>
</evidence>
<dbReference type="PROSITE" id="PS50062">
    <property type="entry name" value="BCL2_FAMILY"/>
    <property type="match status" value="1"/>
</dbReference>
<accession>A0A5E4ASB7</accession>
<dbReference type="GO" id="GO:0042981">
    <property type="term" value="P:regulation of apoptotic process"/>
    <property type="evidence" value="ECO:0007669"/>
    <property type="project" value="InterPro"/>
</dbReference>
<evidence type="ECO:0000313" key="7">
    <source>
        <dbReference type="EMBL" id="VTJ60383.1"/>
    </source>
</evidence>
<feature type="region of interest" description="Disordered" evidence="3">
    <location>
        <begin position="319"/>
        <end position="340"/>
    </location>
</feature>
<keyword evidence="8" id="KW-1185">Reference proteome</keyword>
<feature type="compositionally biased region" description="Gly residues" evidence="3">
    <location>
        <begin position="73"/>
        <end position="83"/>
    </location>
</feature>
<reference evidence="6" key="2">
    <citation type="submission" date="2020-08" db="EMBL/GenBank/DDBJ databases">
        <authorList>
            <person name="Shumante A."/>
            <person name="Zimin A.V."/>
            <person name="Puiu D."/>
            <person name="Salzberg S.L."/>
        </authorList>
    </citation>
    <scope>NUCLEOTIDE SEQUENCE</scope>
    <source>
        <strain evidence="6">WC2-LM</strain>
        <tissue evidence="6">Liver</tissue>
    </source>
</reference>
<dbReference type="SUPFAM" id="SSF56854">
    <property type="entry name" value="Bcl-2 inhibitors of programmed cell death"/>
    <property type="match status" value="1"/>
</dbReference>
<keyword evidence="2" id="KW-0053">Apoptosis</keyword>
<dbReference type="InterPro" id="IPR046371">
    <property type="entry name" value="Bcl-2_BH1-3"/>
</dbReference>
<dbReference type="GO" id="GO:0016020">
    <property type="term" value="C:membrane"/>
    <property type="evidence" value="ECO:0007669"/>
    <property type="project" value="TreeGrafter"/>
</dbReference>
<gene>
    <name evidence="6" type="ORF">GHT09_004624</name>
    <name evidence="7" type="ORF">MONAX_5E026397</name>
</gene>
<dbReference type="InterPro" id="IPR002475">
    <property type="entry name" value="Bcl2-like"/>
</dbReference>
<evidence type="ECO:0000256" key="1">
    <source>
        <dbReference type="ARBA" id="ARBA00009458"/>
    </source>
</evidence>